<protein>
    <recommendedName>
        <fullName evidence="3">Lipoprotein</fullName>
    </recommendedName>
</protein>
<gene>
    <name evidence="1" type="ORF">POL58_23565</name>
</gene>
<evidence type="ECO:0000313" key="2">
    <source>
        <dbReference type="Proteomes" id="UP001217838"/>
    </source>
</evidence>
<reference evidence="1 2" key="1">
    <citation type="submission" date="2022-11" db="EMBL/GenBank/DDBJ databases">
        <title>Minimal conservation of predation-associated metabolite biosynthetic gene clusters underscores biosynthetic potential of Myxococcota including descriptions for ten novel species: Archangium lansinium sp. nov., Myxococcus landrumus sp. nov., Nannocystis bai.</title>
        <authorList>
            <person name="Ahearne A."/>
            <person name="Stevens C."/>
            <person name="Dowd S."/>
        </authorList>
    </citation>
    <scope>NUCLEOTIDE SEQUENCE [LARGE SCALE GENOMIC DNA]</scope>
    <source>
        <strain evidence="1 2">NCELM</strain>
    </source>
</reference>
<dbReference type="PROSITE" id="PS51257">
    <property type="entry name" value="PROKAR_LIPOPROTEIN"/>
    <property type="match status" value="1"/>
</dbReference>
<dbReference type="RefSeq" id="WP_272000657.1">
    <property type="nucleotide sequence ID" value="NZ_JAQNDN010000013.1"/>
</dbReference>
<name>A0ABT5B9E1_9BACT</name>
<dbReference type="Proteomes" id="UP001217838">
    <property type="component" value="Unassembled WGS sequence"/>
</dbReference>
<dbReference type="EMBL" id="JAQNDN010000013">
    <property type="protein sequence ID" value="MDC0670755.1"/>
    <property type="molecule type" value="Genomic_DNA"/>
</dbReference>
<accession>A0ABT5B9E1</accession>
<comment type="caution">
    <text evidence="1">The sequence shown here is derived from an EMBL/GenBank/DDBJ whole genome shotgun (WGS) entry which is preliminary data.</text>
</comment>
<evidence type="ECO:0000313" key="1">
    <source>
        <dbReference type="EMBL" id="MDC0670755.1"/>
    </source>
</evidence>
<evidence type="ECO:0008006" key="3">
    <source>
        <dbReference type="Google" id="ProtNLM"/>
    </source>
</evidence>
<keyword evidence="2" id="KW-1185">Reference proteome</keyword>
<organism evidence="1 2">
    <name type="scientific">Nannocystis radixulma</name>
    <dbReference type="NCBI Taxonomy" id="2995305"/>
    <lineage>
        <taxon>Bacteria</taxon>
        <taxon>Pseudomonadati</taxon>
        <taxon>Myxococcota</taxon>
        <taxon>Polyangia</taxon>
        <taxon>Nannocystales</taxon>
        <taxon>Nannocystaceae</taxon>
        <taxon>Nannocystis</taxon>
    </lineage>
</organism>
<sequence>MPQPLSRMRWPGMLALGTAGVVTACHEEIELDGLDVVPEFSQPICGGTLDKMQQRLDWLVQVTGVPRADRPIRFYWTPHDSGGGCGEGSTCVDRRGRVYSTLELFSHELVHAHLHRYEEIRPWLNEGLAFMLEDNAWPAPATLLSPSELLAVERPEDLDYLAAGSFVRFLREEYGMERLMRLYALSEDTTYAQARAVFEAALGNTFEEVSARYAELQPTAPVGSPDCDYPMMVRDGDGWRRRFRADCDDPDSIGPYFGLTPGLAPYLEAAAVFEVENAGTYEVEARGANIRLSVVSCDLSRGQGTSGTDVAVTLFLEAGRHRVTVDADIDPPQDVDVVVQPQAAGRAAL</sequence>
<proteinExistence type="predicted"/>